<sequence>MSKRKYSIIHPKKLYARRSIGKKMKDIAKRIDAIAEERVKFGLNPGNME</sequence>
<dbReference type="Proteomes" id="UP000265520">
    <property type="component" value="Unassembled WGS sequence"/>
</dbReference>
<dbReference type="AlphaFoldDB" id="A0A392VWV0"/>
<organism evidence="1 2">
    <name type="scientific">Trifolium medium</name>
    <dbReference type="NCBI Taxonomy" id="97028"/>
    <lineage>
        <taxon>Eukaryota</taxon>
        <taxon>Viridiplantae</taxon>
        <taxon>Streptophyta</taxon>
        <taxon>Embryophyta</taxon>
        <taxon>Tracheophyta</taxon>
        <taxon>Spermatophyta</taxon>
        <taxon>Magnoliopsida</taxon>
        <taxon>eudicotyledons</taxon>
        <taxon>Gunneridae</taxon>
        <taxon>Pentapetalae</taxon>
        <taxon>rosids</taxon>
        <taxon>fabids</taxon>
        <taxon>Fabales</taxon>
        <taxon>Fabaceae</taxon>
        <taxon>Papilionoideae</taxon>
        <taxon>50 kb inversion clade</taxon>
        <taxon>NPAAA clade</taxon>
        <taxon>Hologalegina</taxon>
        <taxon>IRL clade</taxon>
        <taxon>Trifolieae</taxon>
        <taxon>Trifolium</taxon>
    </lineage>
</organism>
<dbReference type="EMBL" id="LXQA011286763">
    <property type="protein sequence ID" value="MCI91949.1"/>
    <property type="molecule type" value="Genomic_DNA"/>
</dbReference>
<comment type="caution">
    <text evidence="1">The sequence shown here is derived from an EMBL/GenBank/DDBJ whole genome shotgun (WGS) entry which is preliminary data.</text>
</comment>
<protein>
    <submittedName>
        <fullName evidence="1">NBS-LRR resistance protein</fullName>
    </submittedName>
</protein>
<name>A0A392VWV0_9FABA</name>
<accession>A0A392VWV0</accession>
<reference evidence="1 2" key="1">
    <citation type="journal article" date="2018" name="Front. Plant Sci.">
        <title>Red Clover (Trifolium pratense) and Zigzag Clover (T. medium) - A Picture of Genomic Similarities and Differences.</title>
        <authorList>
            <person name="Dluhosova J."/>
            <person name="Istvanek J."/>
            <person name="Nedelnik J."/>
            <person name="Repkova J."/>
        </authorList>
    </citation>
    <scope>NUCLEOTIDE SEQUENCE [LARGE SCALE GENOMIC DNA]</scope>
    <source>
        <strain evidence="2">cv. 10/8</strain>
        <tissue evidence="1">Leaf</tissue>
    </source>
</reference>
<keyword evidence="2" id="KW-1185">Reference proteome</keyword>
<feature type="non-terminal residue" evidence="1">
    <location>
        <position position="49"/>
    </location>
</feature>
<evidence type="ECO:0000313" key="2">
    <source>
        <dbReference type="Proteomes" id="UP000265520"/>
    </source>
</evidence>
<proteinExistence type="predicted"/>
<evidence type="ECO:0000313" key="1">
    <source>
        <dbReference type="EMBL" id="MCI91949.1"/>
    </source>
</evidence>